<keyword evidence="3" id="KW-0804">Transcription</keyword>
<reference evidence="6 7" key="1">
    <citation type="submission" date="2023-07" db="EMBL/GenBank/DDBJ databases">
        <title>Sequencing the genomes of 1000 actinobacteria strains.</title>
        <authorList>
            <person name="Klenk H.-P."/>
        </authorList>
    </citation>
    <scope>NUCLEOTIDE SEQUENCE [LARGE SCALE GENOMIC DNA]</scope>
    <source>
        <strain evidence="6 7">DSM 44388</strain>
    </source>
</reference>
<evidence type="ECO:0000313" key="6">
    <source>
        <dbReference type="EMBL" id="MDP9830225.1"/>
    </source>
</evidence>
<dbReference type="InterPro" id="IPR036271">
    <property type="entry name" value="Tet_transcr_reg_TetR-rel_C_sf"/>
</dbReference>
<sequence length="191" mass="20747">MAGRPRSFDRDAALAAAVEQFWRQGYEGTSIATLTSVMGVSPPSLYAAFGDKQHLFEEASAEYFRRTCEGLDQAAALPTAREAVVRVLEDTARAHTDASTPPGCMMLTEPLLTAQREELQQRLLDRLDRGVEDGDLPAGTRTDRLASYLVTVLRGMSGRARDGGTLEDLRQIAEIAMTAFPAGMKDAGDRP</sequence>
<feature type="domain" description="HTH tetR-type" evidence="5">
    <location>
        <begin position="7"/>
        <end position="67"/>
    </location>
</feature>
<dbReference type="InterPro" id="IPR009057">
    <property type="entry name" value="Homeodomain-like_sf"/>
</dbReference>
<dbReference type="Proteomes" id="UP001235712">
    <property type="component" value="Unassembled WGS sequence"/>
</dbReference>
<organism evidence="6 7">
    <name type="scientific">Kineosporia succinea</name>
    <dbReference type="NCBI Taxonomy" id="84632"/>
    <lineage>
        <taxon>Bacteria</taxon>
        <taxon>Bacillati</taxon>
        <taxon>Actinomycetota</taxon>
        <taxon>Actinomycetes</taxon>
        <taxon>Kineosporiales</taxon>
        <taxon>Kineosporiaceae</taxon>
        <taxon>Kineosporia</taxon>
    </lineage>
</organism>
<dbReference type="InterPro" id="IPR023772">
    <property type="entry name" value="DNA-bd_HTH_TetR-type_CS"/>
</dbReference>
<dbReference type="PANTHER" id="PTHR47506">
    <property type="entry name" value="TRANSCRIPTIONAL REGULATORY PROTEIN"/>
    <property type="match status" value="1"/>
</dbReference>
<name>A0ABT9PE20_9ACTN</name>
<evidence type="ECO:0000256" key="1">
    <source>
        <dbReference type="ARBA" id="ARBA00023015"/>
    </source>
</evidence>
<dbReference type="PROSITE" id="PS50977">
    <property type="entry name" value="HTH_TETR_2"/>
    <property type="match status" value="1"/>
</dbReference>
<evidence type="ECO:0000256" key="4">
    <source>
        <dbReference type="PROSITE-ProRule" id="PRU00335"/>
    </source>
</evidence>
<evidence type="ECO:0000259" key="5">
    <source>
        <dbReference type="PROSITE" id="PS50977"/>
    </source>
</evidence>
<dbReference type="InterPro" id="IPR001647">
    <property type="entry name" value="HTH_TetR"/>
</dbReference>
<dbReference type="RefSeq" id="WP_307249197.1">
    <property type="nucleotide sequence ID" value="NZ_JAUSQZ010000001.1"/>
</dbReference>
<proteinExistence type="predicted"/>
<evidence type="ECO:0000313" key="7">
    <source>
        <dbReference type="Proteomes" id="UP001235712"/>
    </source>
</evidence>
<dbReference type="PROSITE" id="PS01081">
    <property type="entry name" value="HTH_TETR_1"/>
    <property type="match status" value="1"/>
</dbReference>
<protein>
    <submittedName>
        <fullName evidence="6">AcrR family transcriptional regulator</fullName>
    </submittedName>
</protein>
<evidence type="ECO:0000256" key="2">
    <source>
        <dbReference type="ARBA" id="ARBA00023125"/>
    </source>
</evidence>
<keyword evidence="2 4" id="KW-0238">DNA-binding</keyword>
<dbReference type="Pfam" id="PF00440">
    <property type="entry name" value="TetR_N"/>
    <property type="match status" value="1"/>
</dbReference>
<keyword evidence="1" id="KW-0805">Transcription regulation</keyword>
<dbReference type="SUPFAM" id="SSF46689">
    <property type="entry name" value="Homeodomain-like"/>
    <property type="match status" value="1"/>
</dbReference>
<feature type="DNA-binding region" description="H-T-H motif" evidence="4">
    <location>
        <begin position="30"/>
        <end position="49"/>
    </location>
</feature>
<accession>A0ABT9PE20</accession>
<keyword evidence="7" id="KW-1185">Reference proteome</keyword>
<dbReference type="Gene3D" id="1.10.357.10">
    <property type="entry name" value="Tetracycline Repressor, domain 2"/>
    <property type="match status" value="1"/>
</dbReference>
<evidence type="ECO:0000256" key="3">
    <source>
        <dbReference type="ARBA" id="ARBA00023163"/>
    </source>
</evidence>
<dbReference type="SUPFAM" id="SSF48498">
    <property type="entry name" value="Tetracyclin repressor-like, C-terminal domain"/>
    <property type="match status" value="1"/>
</dbReference>
<gene>
    <name evidence="6" type="ORF">J2S57_005974</name>
</gene>
<comment type="caution">
    <text evidence="6">The sequence shown here is derived from an EMBL/GenBank/DDBJ whole genome shotgun (WGS) entry which is preliminary data.</text>
</comment>
<dbReference type="Gene3D" id="1.10.10.60">
    <property type="entry name" value="Homeodomain-like"/>
    <property type="match status" value="1"/>
</dbReference>
<dbReference type="EMBL" id="JAUSQZ010000001">
    <property type="protein sequence ID" value="MDP9830225.1"/>
    <property type="molecule type" value="Genomic_DNA"/>
</dbReference>
<dbReference type="PANTHER" id="PTHR47506:SF1">
    <property type="entry name" value="HTH-TYPE TRANSCRIPTIONAL REGULATOR YJDC"/>
    <property type="match status" value="1"/>
</dbReference>